<gene>
    <name evidence="2" type="ORF">C1752_14062</name>
</gene>
<keyword evidence="1" id="KW-0812">Transmembrane</keyword>
<keyword evidence="1" id="KW-0472">Membrane</keyword>
<reference evidence="2 3" key="1">
    <citation type="journal article" date="2018" name="Sci. Rep.">
        <title>A novel species of the marine cyanobacterium Acaryochloris with a unique pigment content and lifestyle.</title>
        <authorList>
            <person name="Partensky F."/>
            <person name="Six C."/>
            <person name="Ratin M."/>
            <person name="Garczarek L."/>
            <person name="Vaulot D."/>
            <person name="Probert I."/>
            <person name="Calteau A."/>
            <person name="Gourvil P."/>
            <person name="Marie D."/>
            <person name="Grebert T."/>
            <person name="Bouchier C."/>
            <person name="Le Panse S."/>
            <person name="Gachenot M."/>
            <person name="Rodriguez F."/>
            <person name="Garrido J.L."/>
        </authorList>
    </citation>
    <scope>NUCLEOTIDE SEQUENCE [LARGE SCALE GENOMIC DNA]</scope>
    <source>
        <strain evidence="2 3">RCC1774</strain>
    </source>
</reference>
<dbReference type="AlphaFoldDB" id="A0A2W1JN36"/>
<dbReference type="OrthoDB" id="571265at2"/>
<evidence type="ECO:0000313" key="3">
    <source>
        <dbReference type="Proteomes" id="UP000248857"/>
    </source>
</evidence>
<evidence type="ECO:0000313" key="2">
    <source>
        <dbReference type="EMBL" id="PZD70317.1"/>
    </source>
</evidence>
<proteinExistence type="predicted"/>
<evidence type="ECO:0000256" key="1">
    <source>
        <dbReference type="SAM" id="Phobius"/>
    </source>
</evidence>
<feature type="transmembrane region" description="Helical" evidence="1">
    <location>
        <begin position="264"/>
        <end position="284"/>
    </location>
</feature>
<keyword evidence="3" id="KW-1185">Reference proteome</keyword>
<comment type="caution">
    <text evidence="2">The sequence shown here is derived from an EMBL/GenBank/DDBJ whole genome shotgun (WGS) entry which is preliminary data.</text>
</comment>
<dbReference type="EMBL" id="PQWO01000043">
    <property type="protein sequence ID" value="PZD70317.1"/>
    <property type="molecule type" value="Genomic_DNA"/>
</dbReference>
<feature type="transmembrane region" description="Helical" evidence="1">
    <location>
        <begin position="34"/>
        <end position="53"/>
    </location>
</feature>
<accession>A0A2W1JN36</accession>
<name>A0A2W1JN36_9CYAN</name>
<sequence length="297" mass="33029">MGKKRMRYQWYQDVPRHVSRQDYQRLQLRNFSSLGLGFVAVAMALSSIFGLSLQTSQNLEQIDGMSIEKAIAHEGDPIDLIRLEGYLLADRPPTMPDNKSQTVIRGKVKLSARTVSNSGSEDAGPPQQQALFEWEENADPVFLSDGERRIPLNFDLAILPMESDSGDLSPRIIREGESARTSRPVAIEYGDQIYALPLDTGGQIDSVFTDFERQILPHGQAVVVVAGLEATPQGNQLIDPLGDRLQVLIGTEAGIQQKGQQLRVWFFILAIPLGIASFIVGRSANQLRREFIERSNQ</sequence>
<dbReference type="Proteomes" id="UP000248857">
    <property type="component" value="Unassembled WGS sequence"/>
</dbReference>
<keyword evidence="1" id="KW-1133">Transmembrane helix</keyword>
<protein>
    <submittedName>
        <fullName evidence="2">Uncharacterized protein</fullName>
    </submittedName>
</protein>
<organism evidence="2 3">
    <name type="scientific">Acaryochloris thomasi RCC1774</name>
    <dbReference type="NCBI Taxonomy" id="1764569"/>
    <lineage>
        <taxon>Bacteria</taxon>
        <taxon>Bacillati</taxon>
        <taxon>Cyanobacteriota</taxon>
        <taxon>Cyanophyceae</taxon>
        <taxon>Acaryochloridales</taxon>
        <taxon>Acaryochloridaceae</taxon>
        <taxon>Acaryochloris</taxon>
        <taxon>Acaryochloris thomasi</taxon>
    </lineage>
</organism>
<dbReference type="RefSeq" id="WP_146242464.1">
    <property type="nucleotide sequence ID" value="NZ_CAWNWM010000043.1"/>
</dbReference>